<dbReference type="OrthoDB" id="9800061at2"/>
<gene>
    <name evidence="2" type="ORF">EPA93_39660</name>
</gene>
<dbReference type="Proteomes" id="UP000290365">
    <property type="component" value="Chromosome"/>
</dbReference>
<dbReference type="SUPFAM" id="SSF56281">
    <property type="entry name" value="Metallo-hydrolase/oxidoreductase"/>
    <property type="match status" value="1"/>
</dbReference>
<dbReference type="PANTHER" id="PTHR43546:SF3">
    <property type="entry name" value="UPF0173 METAL-DEPENDENT HYDROLASE MJ1163"/>
    <property type="match status" value="1"/>
</dbReference>
<reference evidence="2 3" key="1">
    <citation type="submission" date="2019-01" db="EMBL/GenBank/DDBJ databases">
        <title>Ktedonosporobacter rubrisoli SCAWS-G2.</title>
        <authorList>
            <person name="Huang Y."/>
            <person name="Yan B."/>
        </authorList>
    </citation>
    <scope>NUCLEOTIDE SEQUENCE [LARGE SCALE GENOMIC DNA]</scope>
    <source>
        <strain evidence="2 3">SCAWS-G2</strain>
    </source>
</reference>
<dbReference type="PANTHER" id="PTHR43546">
    <property type="entry name" value="UPF0173 METAL-DEPENDENT HYDROLASE MJ1163-RELATED"/>
    <property type="match status" value="1"/>
</dbReference>
<dbReference type="Gene3D" id="3.60.15.10">
    <property type="entry name" value="Ribonuclease Z/Hydroxyacylglutathione hydrolase-like"/>
    <property type="match status" value="1"/>
</dbReference>
<feature type="domain" description="Metallo-beta-lactamase" evidence="1">
    <location>
        <begin position="86"/>
        <end position="278"/>
    </location>
</feature>
<dbReference type="EMBL" id="CP035758">
    <property type="protein sequence ID" value="QBD81767.1"/>
    <property type="molecule type" value="Genomic_DNA"/>
</dbReference>
<dbReference type="InterPro" id="IPR050114">
    <property type="entry name" value="UPF0173_UPF0282_UlaG_hydrolase"/>
</dbReference>
<sequence length="318" mass="35687">MNRSYTTATRDTVRSVSEECLRRYIGAFSVGGFMPGICDQQTTCPGSNKICSLKAGIASGREETHGMTVHIRRLSWAGVEINFNDRRLLIDTLQFSRPALEKFMGRPHWPLVELEKTEGPTDALVTHIHHDHLDIEALRYLLGEEGSVYCHAPIVPHLRNNGLRAKEIELWQSIRIAAGLTITAVPAVDWRGDDQVSWVVEVGEHRLFHGGDTIWHGSWWQIAHRFEEGFDWAFLPVNGVIVDLPGYAPSGIPATLTPHQAVVATRLLRARMLCPIHYGQFNNPPFYVEQPDIARDLQNLALQEGVALELYPDGAFVL</sequence>
<keyword evidence="2" id="KW-0378">Hydrolase</keyword>
<name>A0A4P6K0U8_KTERU</name>
<organism evidence="2 3">
    <name type="scientific">Ktedonosporobacter rubrisoli</name>
    <dbReference type="NCBI Taxonomy" id="2509675"/>
    <lineage>
        <taxon>Bacteria</taxon>
        <taxon>Bacillati</taxon>
        <taxon>Chloroflexota</taxon>
        <taxon>Ktedonobacteria</taxon>
        <taxon>Ktedonobacterales</taxon>
        <taxon>Ktedonosporobacteraceae</taxon>
        <taxon>Ktedonosporobacter</taxon>
    </lineage>
</organism>
<dbReference type="KEGG" id="kbs:EPA93_39660"/>
<keyword evidence="3" id="KW-1185">Reference proteome</keyword>
<evidence type="ECO:0000259" key="1">
    <source>
        <dbReference type="Pfam" id="PF12706"/>
    </source>
</evidence>
<proteinExistence type="predicted"/>
<dbReference type="InterPro" id="IPR036866">
    <property type="entry name" value="RibonucZ/Hydroxyglut_hydro"/>
</dbReference>
<evidence type="ECO:0000313" key="3">
    <source>
        <dbReference type="Proteomes" id="UP000290365"/>
    </source>
</evidence>
<evidence type="ECO:0000313" key="2">
    <source>
        <dbReference type="EMBL" id="QBD81767.1"/>
    </source>
</evidence>
<dbReference type="InterPro" id="IPR001279">
    <property type="entry name" value="Metallo-B-lactamas"/>
</dbReference>
<dbReference type="AlphaFoldDB" id="A0A4P6K0U8"/>
<protein>
    <submittedName>
        <fullName evidence="2">MBL fold metallo-hydrolase</fullName>
    </submittedName>
</protein>
<dbReference type="GO" id="GO:0016787">
    <property type="term" value="F:hydrolase activity"/>
    <property type="evidence" value="ECO:0007669"/>
    <property type="project" value="UniProtKB-KW"/>
</dbReference>
<accession>A0A4P6K0U8</accession>
<dbReference type="Pfam" id="PF12706">
    <property type="entry name" value="Lactamase_B_2"/>
    <property type="match status" value="1"/>
</dbReference>